<dbReference type="EMBL" id="JBIMZQ010000032">
    <property type="protein sequence ID" value="KAL3662316.1"/>
    <property type="molecule type" value="Genomic_DNA"/>
</dbReference>
<reference evidence="1 2" key="1">
    <citation type="submission" date="2024-09" db="EMBL/GenBank/DDBJ databases">
        <title>Genome sequencing and assembly of Phytophthora oleae, isolate VK10A, causative agent of rot of olive drupes.</title>
        <authorList>
            <person name="Conti Taguali S."/>
            <person name="Riolo M."/>
            <person name="La Spada F."/>
            <person name="Cacciola S.O."/>
            <person name="Dionisio G."/>
        </authorList>
    </citation>
    <scope>NUCLEOTIDE SEQUENCE [LARGE SCALE GENOMIC DNA]</scope>
    <source>
        <strain evidence="1 2">VK10A</strain>
    </source>
</reference>
<dbReference type="SUPFAM" id="SSF51735">
    <property type="entry name" value="NAD(P)-binding Rossmann-fold domains"/>
    <property type="match status" value="1"/>
</dbReference>
<dbReference type="InterPro" id="IPR052733">
    <property type="entry name" value="Chloroplast_QOR"/>
</dbReference>
<dbReference type="PANTHER" id="PTHR44013:SF1">
    <property type="entry name" value="ZINC-TYPE ALCOHOL DEHYDROGENASE-LIKE PROTEIN C16A3.02C"/>
    <property type="match status" value="1"/>
</dbReference>
<dbReference type="Gene3D" id="3.40.50.720">
    <property type="entry name" value="NAD(P)-binding Rossmann-like Domain"/>
    <property type="match status" value="1"/>
</dbReference>
<organism evidence="1 2">
    <name type="scientific">Phytophthora oleae</name>
    <dbReference type="NCBI Taxonomy" id="2107226"/>
    <lineage>
        <taxon>Eukaryota</taxon>
        <taxon>Sar</taxon>
        <taxon>Stramenopiles</taxon>
        <taxon>Oomycota</taxon>
        <taxon>Peronosporomycetes</taxon>
        <taxon>Peronosporales</taxon>
        <taxon>Peronosporaceae</taxon>
        <taxon>Phytophthora</taxon>
    </lineage>
</organism>
<gene>
    <name evidence="1" type="ORF">V7S43_012643</name>
</gene>
<dbReference type="CDD" id="cd08267">
    <property type="entry name" value="MDR1"/>
    <property type="match status" value="1"/>
</dbReference>
<name>A0ABD3F763_9STRA</name>
<evidence type="ECO:0008006" key="3">
    <source>
        <dbReference type="Google" id="ProtNLM"/>
    </source>
</evidence>
<sequence length="188" mass="20321">MAGLTSYQALTKLGQLQAGQRVLVLGGGSAMGQFAIQIAKALGGEVITTASPRNLELVRSLGVDKVVEYTSEKWGSVLAEHSVDLIYDCGVEPESWASVAQKVLKHNGKFVTSRMAPKPVESTIEATFHQLFLHPTPEDLQSLTKLVESGQVKPVIDSVHPFEKVVDAIKLQMSNRAQGKIIVEVSNE</sequence>
<proteinExistence type="predicted"/>
<comment type="caution">
    <text evidence="1">The sequence shown here is derived from an EMBL/GenBank/DDBJ whole genome shotgun (WGS) entry which is preliminary data.</text>
</comment>
<evidence type="ECO:0000313" key="2">
    <source>
        <dbReference type="Proteomes" id="UP001632037"/>
    </source>
</evidence>
<dbReference type="Proteomes" id="UP001632037">
    <property type="component" value="Unassembled WGS sequence"/>
</dbReference>
<dbReference type="InterPro" id="IPR036291">
    <property type="entry name" value="NAD(P)-bd_dom_sf"/>
</dbReference>
<dbReference type="AlphaFoldDB" id="A0ABD3F763"/>
<protein>
    <recommendedName>
        <fullName evidence="3">Enoyl reductase (ER) domain-containing protein</fullName>
    </recommendedName>
</protein>
<dbReference type="PANTHER" id="PTHR44013">
    <property type="entry name" value="ZINC-TYPE ALCOHOL DEHYDROGENASE-LIKE PROTEIN C16A3.02C"/>
    <property type="match status" value="1"/>
</dbReference>
<keyword evidence="2" id="KW-1185">Reference proteome</keyword>
<dbReference type="Gene3D" id="3.90.180.10">
    <property type="entry name" value="Medium-chain alcohol dehydrogenases, catalytic domain"/>
    <property type="match status" value="1"/>
</dbReference>
<dbReference type="Pfam" id="PF13602">
    <property type="entry name" value="ADH_zinc_N_2"/>
    <property type="match status" value="1"/>
</dbReference>
<accession>A0ABD3F763</accession>
<evidence type="ECO:0000313" key="1">
    <source>
        <dbReference type="EMBL" id="KAL3662316.1"/>
    </source>
</evidence>